<protein>
    <recommendedName>
        <fullName evidence="3">Hydrolase</fullName>
    </recommendedName>
</protein>
<dbReference type="Gene3D" id="3.60.15.10">
    <property type="entry name" value="Ribonuclease Z/Hydroxyacylglutathione hydrolase-like"/>
    <property type="match status" value="1"/>
</dbReference>
<evidence type="ECO:0008006" key="3">
    <source>
        <dbReference type="Google" id="ProtNLM"/>
    </source>
</evidence>
<dbReference type="SUPFAM" id="SSF56281">
    <property type="entry name" value="Metallo-hydrolase/oxidoreductase"/>
    <property type="match status" value="1"/>
</dbReference>
<dbReference type="AlphaFoldDB" id="A0A0M1VXK9"/>
<proteinExistence type="predicted"/>
<dbReference type="PANTHER" id="PTHR42967:SF1">
    <property type="entry name" value="MBL FOLD METALLO-HYDROLASE"/>
    <property type="match status" value="1"/>
</dbReference>
<dbReference type="EMBL" id="ACDE02000006">
    <property type="protein sequence ID" value="EEO41424.1"/>
    <property type="molecule type" value="Genomic_DNA"/>
</dbReference>
<evidence type="ECO:0000313" key="2">
    <source>
        <dbReference type="Proteomes" id="UP000004925"/>
    </source>
</evidence>
<dbReference type="HOGENOM" id="CLU_061731_0_0_0"/>
<dbReference type="RefSeq" id="WP_005890847.1">
    <property type="nucleotide sequence ID" value="NZ_KQ235734.1"/>
</dbReference>
<dbReference type="Proteomes" id="UP000004925">
    <property type="component" value="Unassembled WGS sequence"/>
</dbReference>
<organism evidence="1 2">
    <name type="scientific">Fusobacterium vincentii 4_1_13</name>
    <dbReference type="NCBI Taxonomy" id="469606"/>
    <lineage>
        <taxon>Bacteria</taxon>
        <taxon>Fusobacteriati</taxon>
        <taxon>Fusobacteriota</taxon>
        <taxon>Fusobacteriia</taxon>
        <taxon>Fusobacteriales</taxon>
        <taxon>Fusobacteriaceae</taxon>
        <taxon>Fusobacterium</taxon>
    </lineage>
</organism>
<dbReference type="eggNOG" id="COG2220">
    <property type="taxonomic scope" value="Bacteria"/>
</dbReference>
<sequence length="237" mass="28693">MVYYIYHSAFVIELEKSILIFDFYKFPNNKKKEKEKFFNRFIKRTDKKVYVFATHSHPDHFNREILTWLEINENIKYILSDDIKIYKHKNFYFTKEDDSFELDNLKINTFGSTDLGSSFYINTENKNIFHSGDLHFWHWEDDTLEEEKTMYDAYMVQLEKIKKLDRIDIAFVPVDPRLGVNTLEGVELFYKILKPRIIIPMHFSNDYSQMKNFIEKFKNINGVKVIEIRDSMEKILE</sequence>
<dbReference type="PANTHER" id="PTHR42967">
    <property type="entry name" value="METAL DEPENDENT HYDROLASE"/>
    <property type="match status" value="1"/>
</dbReference>
<dbReference type="InterPro" id="IPR036866">
    <property type="entry name" value="RibonucZ/Hydroxyglut_hydro"/>
</dbReference>
<comment type="caution">
    <text evidence="1">The sequence shown here is derived from an EMBL/GenBank/DDBJ whole genome shotgun (WGS) entry which is preliminary data.</text>
</comment>
<name>A0A0M1VXK9_FUSVC</name>
<gene>
    <name evidence="1" type="ORF">FSCG_02137</name>
</gene>
<evidence type="ECO:0000313" key="1">
    <source>
        <dbReference type="EMBL" id="EEO41424.1"/>
    </source>
</evidence>
<dbReference type="Pfam" id="PF13483">
    <property type="entry name" value="Lactamase_B_3"/>
    <property type="match status" value="1"/>
</dbReference>
<reference evidence="1 2" key="1">
    <citation type="submission" date="2011-10" db="EMBL/GenBank/DDBJ databases">
        <title>The Genome Sequence of Fusobacterium sp. 4_1_13.</title>
        <authorList>
            <consortium name="The Broad Institute Genome Sequencing Platform"/>
            <person name="Earl A."/>
            <person name="Ward D."/>
            <person name="Feldgarden M."/>
            <person name="Gevers D."/>
            <person name="Strauss J."/>
            <person name="Ambrose C."/>
            <person name="Allen-Vercoe E."/>
            <person name="Young S.K."/>
            <person name="Zeng Q."/>
            <person name="Gargeya S."/>
            <person name="Fitzgerald M."/>
            <person name="Haas B."/>
            <person name="Abouelleil A."/>
            <person name="Alvarado L."/>
            <person name="Arachchi H.M."/>
            <person name="Berlin A."/>
            <person name="Brown A."/>
            <person name="Chapman S.B."/>
            <person name="Chen Z."/>
            <person name="Dunbar C."/>
            <person name="Freedman E."/>
            <person name="Gearin G."/>
            <person name="Goldberg J."/>
            <person name="Griggs A."/>
            <person name="Gujja S."/>
            <person name="Heiman D."/>
            <person name="Howarth C."/>
            <person name="Larson L."/>
            <person name="Lui A."/>
            <person name="MacDonald P.J."/>
            <person name="Montmayeur A."/>
            <person name="Murphy C."/>
            <person name="Neiman D."/>
            <person name="Pearson M."/>
            <person name="Priest M."/>
            <person name="Roberts A."/>
            <person name="Saif S."/>
            <person name="Shea T."/>
            <person name="Shenoy N."/>
            <person name="Sisk P."/>
            <person name="Stolte C."/>
            <person name="Sykes S."/>
            <person name="Wortman J."/>
            <person name="Nusbaum C."/>
            <person name="Birren B."/>
        </authorList>
    </citation>
    <scope>NUCLEOTIDE SEQUENCE [LARGE SCALE GENOMIC DNA]</scope>
    <source>
        <strain evidence="1 2">4_1_13</strain>
    </source>
</reference>
<accession>A0A0M1VXK9</accession>